<evidence type="ECO:0000256" key="4">
    <source>
        <dbReference type="ARBA" id="ARBA00022989"/>
    </source>
</evidence>
<organism evidence="8">
    <name type="scientific">marine sediment metagenome</name>
    <dbReference type="NCBI Taxonomy" id="412755"/>
    <lineage>
        <taxon>unclassified sequences</taxon>
        <taxon>metagenomes</taxon>
        <taxon>ecological metagenomes</taxon>
    </lineage>
</organism>
<evidence type="ECO:0000313" key="8">
    <source>
        <dbReference type="EMBL" id="KKM20143.1"/>
    </source>
</evidence>
<dbReference type="AlphaFoldDB" id="A0A0F9KDE3"/>
<reference evidence="8" key="1">
    <citation type="journal article" date="2015" name="Nature">
        <title>Complex archaea that bridge the gap between prokaryotes and eukaryotes.</title>
        <authorList>
            <person name="Spang A."/>
            <person name="Saw J.H."/>
            <person name="Jorgensen S.L."/>
            <person name="Zaremba-Niedzwiedzka K."/>
            <person name="Martijn J."/>
            <person name="Lind A.E."/>
            <person name="van Eijk R."/>
            <person name="Schleper C."/>
            <person name="Guy L."/>
            <person name="Ettema T.J."/>
        </authorList>
    </citation>
    <scope>NUCLEOTIDE SEQUENCE</scope>
</reference>
<feature type="transmembrane region" description="Helical" evidence="6">
    <location>
        <begin position="67"/>
        <end position="86"/>
    </location>
</feature>
<keyword evidence="5 6" id="KW-0472">Membrane</keyword>
<evidence type="ECO:0000256" key="6">
    <source>
        <dbReference type="SAM" id="Phobius"/>
    </source>
</evidence>
<comment type="caution">
    <text evidence="8">The sequence shown here is derived from an EMBL/GenBank/DDBJ whole genome shotgun (WGS) entry which is preliminary data.</text>
</comment>
<feature type="domain" description="MgtC/SapB/SrpB/YhiD N-terminal" evidence="7">
    <location>
        <begin position="12"/>
        <end position="134"/>
    </location>
</feature>
<keyword evidence="2" id="KW-1003">Cell membrane</keyword>
<accession>A0A0F9KDE3</accession>
<keyword evidence="3 6" id="KW-0812">Transmembrane</keyword>
<evidence type="ECO:0000256" key="5">
    <source>
        <dbReference type="ARBA" id="ARBA00023136"/>
    </source>
</evidence>
<dbReference type="InterPro" id="IPR049177">
    <property type="entry name" value="MgtC_SapB_SrpB_YhiD_N"/>
</dbReference>
<feature type="transmembrane region" description="Helical" evidence="6">
    <location>
        <begin position="6"/>
        <end position="24"/>
    </location>
</feature>
<comment type="subcellular location">
    <subcellularLocation>
        <location evidence="1">Cell membrane</location>
        <topology evidence="1">Multi-pass membrane protein</topology>
    </subcellularLocation>
</comment>
<protein>
    <recommendedName>
        <fullName evidence="7">MgtC/SapB/SrpB/YhiD N-terminal domain-containing protein</fullName>
    </recommendedName>
</protein>
<dbReference type="Pfam" id="PF02308">
    <property type="entry name" value="MgtC"/>
    <property type="match status" value="1"/>
</dbReference>
<evidence type="ECO:0000256" key="1">
    <source>
        <dbReference type="ARBA" id="ARBA00004651"/>
    </source>
</evidence>
<proteinExistence type="predicted"/>
<gene>
    <name evidence="8" type="ORF">LCGC14_1648450</name>
</gene>
<dbReference type="PRINTS" id="PR01837">
    <property type="entry name" value="MGTCSAPBPROT"/>
</dbReference>
<dbReference type="InterPro" id="IPR003416">
    <property type="entry name" value="MgtC/SapB/SrpB/YhiD_fam"/>
</dbReference>
<dbReference type="GO" id="GO:0005886">
    <property type="term" value="C:plasma membrane"/>
    <property type="evidence" value="ECO:0007669"/>
    <property type="project" value="UniProtKB-SubCell"/>
</dbReference>
<dbReference type="EMBL" id="LAZR01013831">
    <property type="protein sequence ID" value="KKM20143.1"/>
    <property type="molecule type" value="Genomic_DNA"/>
</dbReference>
<feature type="transmembrane region" description="Helical" evidence="6">
    <location>
        <begin position="93"/>
        <end position="111"/>
    </location>
</feature>
<feature type="transmembrane region" description="Helical" evidence="6">
    <location>
        <begin position="36"/>
        <end position="55"/>
    </location>
</feature>
<keyword evidence="4 6" id="KW-1133">Transmembrane helix</keyword>
<dbReference type="PANTHER" id="PTHR33778:SF1">
    <property type="entry name" value="MAGNESIUM TRANSPORTER YHID-RELATED"/>
    <property type="match status" value="1"/>
</dbReference>
<evidence type="ECO:0000259" key="7">
    <source>
        <dbReference type="Pfam" id="PF02308"/>
    </source>
</evidence>
<sequence>MIIELTYLLRIGVAVLLSSLIGMEREHNDKPYGFRTIILITLGATLITIFSLRYVEVTKEIGVKFDAIRAMAYYLMAVGFGTSLIKRTGKGKFEGATTMATILPLCSVGFFCGIGDYFLAIVSSLIIYSVLKFKYVKIKIKRKRRKKRGHK</sequence>
<evidence type="ECO:0000256" key="2">
    <source>
        <dbReference type="ARBA" id="ARBA00022475"/>
    </source>
</evidence>
<dbReference type="PANTHER" id="PTHR33778">
    <property type="entry name" value="PROTEIN MGTC"/>
    <property type="match status" value="1"/>
</dbReference>
<name>A0A0F9KDE3_9ZZZZ</name>
<evidence type="ECO:0000256" key="3">
    <source>
        <dbReference type="ARBA" id="ARBA00022692"/>
    </source>
</evidence>